<dbReference type="PROSITE" id="PS00409">
    <property type="entry name" value="PROKAR_NTER_METHYL"/>
    <property type="match status" value="1"/>
</dbReference>
<dbReference type="Proteomes" id="UP000004358">
    <property type="component" value="Unassembled WGS sequence"/>
</dbReference>
<dbReference type="InterPro" id="IPR027558">
    <property type="entry name" value="Pre_pil_HX9DG_C"/>
</dbReference>
<keyword evidence="1" id="KW-1133">Transmembrane helix</keyword>
<evidence type="ECO:0000313" key="4">
    <source>
        <dbReference type="Proteomes" id="UP000004358"/>
    </source>
</evidence>
<dbReference type="InterPro" id="IPR045584">
    <property type="entry name" value="Pilin-like"/>
</dbReference>
<dbReference type="PANTHER" id="PTHR30093:SF2">
    <property type="entry name" value="TYPE II SECRETION SYSTEM PROTEIN H"/>
    <property type="match status" value="1"/>
</dbReference>
<comment type="caution">
    <text evidence="3">The sequence shown here is derived from an EMBL/GenBank/DDBJ whole genome shotgun (WGS) entry which is preliminary data.</text>
</comment>
<dbReference type="PANTHER" id="PTHR30093">
    <property type="entry name" value="GENERAL SECRETION PATHWAY PROTEIN G"/>
    <property type="match status" value="1"/>
</dbReference>
<dbReference type="RefSeq" id="WP_002654841.1">
    <property type="nucleotide sequence ID" value="NZ_CH672377.1"/>
</dbReference>
<feature type="domain" description="DUF1559" evidence="2">
    <location>
        <begin position="33"/>
        <end position="303"/>
    </location>
</feature>
<dbReference type="Gene3D" id="3.30.700.10">
    <property type="entry name" value="Glycoprotein, Type 4 Pilin"/>
    <property type="match status" value="1"/>
</dbReference>
<name>A4A090_9BACT</name>
<dbReference type="Pfam" id="PF07963">
    <property type="entry name" value="N_methyl"/>
    <property type="match status" value="1"/>
</dbReference>
<reference evidence="3 4" key="1">
    <citation type="submission" date="2006-02" db="EMBL/GenBank/DDBJ databases">
        <authorList>
            <person name="Amann R."/>
            <person name="Ferriera S."/>
            <person name="Johnson J."/>
            <person name="Kravitz S."/>
            <person name="Halpern A."/>
            <person name="Remington K."/>
            <person name="Beeson K."/>
            <person name="Tran B."/>
            <person name="Rogers Y.-H."/>
            <person name="Friedman R."/>
            <person name="Venter J.C."/>
        </authorList>
    </citation>
    <scope>NUCLEOTIDE SEQUENCE [LARGE SCALE GENOMIC DNA]</scope>
    <source>
        <strain evidence="3 4">DSM 3645</strain>
    </source>
</reference>
<dbReference type="Pfam" id="PF07596">
    <property type="entry name" value="SBP_bac_10"/>
    <property type="match status" value="1"/>
</dbReference>
<dbReference type="NCBIfam" id="TIGR04294">
    <property type="entry name" value="pre_pil_HX9DG"/>
    <property type="match status" value="1"/>
</dbReference>
<dbReference type="InterPro" id="IPR011453">
    <property type="entry name" value="DUF1559"/>
</dbReference>
<dbReference type="STRING" id="314230.DSM3645_06229"/>
<dbReference type="eggNOG" id="COG2165">
    <property type="taxonomic scope" value="Bacteria"/>
</dbReference>
<sequence>MNTRSRSGFTLVELLVVIAIIGVLIALLLPAVQQAREAARRMQCTNNLKQLAIAMHLHHDAHGKFPQGYADIRSTGRASIDNEGHWSWSTFVLPYIEQTALADLLNADELDASTALTDSTVLTAAQQTQAAFRCPSDTGPELNENVGHAIAAGGDNLMPVSNYVVNNNNYGTIQARSTNNLNGSSGATGLFWRDSESSFRDITDGTSNTFLLGEKSYQFASSAPEPAYAGSLYAARDFNTTGPEQASGHQGLVAIFGSLRVPINPAYISSSVIERQGYSSRHPGGAQFALADGSVRFFSENIEHSVDSAINSTIERLAGISDGAVIGEN</sequence>
<keyword evidence="1" id="KW-0812">Transmembrane</keyword>
<dbReference type="HOGENOM" id="CLU_041661_0_0_0"/>
<dbReference type="OrthoDB" id="214579at2"/>
<dbReference type="AlphaFoldDB" id="A4A090"/>
<dbReference type="NCBIfam" id="TIGR02532">
    <property type="entry name" value="IV_pilin_GFxxxE"/>
    <property type="match status" value="1"/>
</dbReference>
<feature type="transmembrane region" description="Helical" evidence="1">
    <location>
        <begin position="12"/>
        <end position="32"/>
    </location>
</feature>
<protein>
    <recommendedName>
        <fullName evidence="2">DUF1559 domain-containing protein</fullName>
    </recommendedName>
</protein>
<evidence type="ECO:0000256" key="1">
    <source>
        <dbReference type="SAM" id="Phobius"/>
    </source>
</evidence>
<keyword evidence="1" id="KW-0472">Membrane</keyword>
<organism evidence="3 4">
    <name type="scientific">Blastopirellula marina DSM 3645</name>
    <dbReference type="NCBI Taxonomy" id="314230"/>
    <lineage>
        <taxon>Bacteria</taxon>
        <taxon>Pseudomonadati</taxon>
        <taxon>Planctomycetota</taxon>
        <taxon>Planctomycetia</taxon>
        <taxon>Pirellulales</taxon>
        <taxon>Pirellulaceae</taxon>
        <taxon>Blastopirellula</taxon>
    </lineage>
</organism>
<evidence type="ECO:0000259" key="2">
    <source>
        <dbReference type="Pfam" id="PF07596"/>
    </source>
</evidence>
<gene>
    <name evidence="3" type="ORF">DSM3645_06229</name>
</gene>
<accession>A4A090</accession>
<dbReference type="EMBL" id="AANZ01000027">
    <property type="protein sequence ID" value="EAQ77876.1"/>
    <property type="molecule type" value="Genomic_DNA"/>
</dbReference>
<dbReference type="SUPFAM" id="SSF54523">
    <property type="entry name" value="Pili subunits"/>
    <property type="match status" value="1"/>
</dbReference>
<proteinExistence type="predicted"/>
<evidence type="ECO:0000313" key="3">
    <source>
        <dbReference type="EMBL" id="EAQ77876.1"/>
    </source>
</evidence>
<dbReference type="InterPro" id="IPR012902">
    <property type="entry name" value="N_methyl_site"/>
</dbReference>